<gene>
    <name evidence="1" type="ORF">LCGC14_1743560</name>
</gene>
<organism evidence="1">
    <name type="scientific">marine sediment metagenome</name>
    <dbReference type="NCBI Taxonomy" id="412755"/>
    <lineage>
        <taxon>unclassified sequences</taxon>
        <taxon>metagenomes</taxon>
        <taxon>ecological metagenomes</taxon>
    </lineage>
</organism>
<protein>
    <submittedName>
        <fullName evidence="1">Uncharacterized protein</fullName>
    </submittedName>
</protein>
<dbReference type="AlphaFoldDB" id="A0A0F9H5X4"/>
<name>A0A0F9H5X4_9ZZZZ</name>
<comment type="caution">
    <text evidence="1">The sequence shown here is derived from an EMBL/GenBank/DDBJ whole genome shotgun (WGS) entry which is preliminary data.</text>
</comment>
<dbReference type="EMBL" id="LAZR01015984">
    <property type="protein sequence ID" value="KKM06484.1"/>
    <property type="molecule type" value="Genomic_DNA"/>
</dbReference>
<accession>A0A0F9H5X4</accession>
<evidence type="ECO:0000313" key="1">
    <source>
        <dbReference type="EMBL" id="KKM06484.1"/>
    </source>
</evidence>
<proteinExistence type="predicted"/>
<reference evidence="1" key="1">
    <citation type="journal article" date="2015" name="Nature">
        <title>Complex archaea that bridge the gap between prokaryotes and eukaryotes.</title>
        <authorList>
            <person name="Spang A."/>
            <person name="Saw J.H."/>
            <person name="Jorgensen S.L."/>
            <person name="Zaremba-Niedzwiedzka K."/>
            <person name="Martijn J."/>
            <person name="Lind A.E."/>
            <person name="van Eijk R."/>
            <person name="Schleper C."/>
            <person name="Guy L."/>
            <person name="Ettema T.J."/>
        </authorList>
    </citation>
    <scope>NUCLEOTIDE SEQUENCE</scope>
</reference>
<sequence length="36" mass="4496">METLIKTGITLCYEIHSFYWNGIEWFYYVPVECFWI</sequence>